<reference evidence="1" key="1">
    <citation type="submission" date="2022-09" db="EMBL/GenBank/DDBJ databases">
        <title>A Global Phylogenomic Analysis of the Shiitake Genus Lentinula.</title>
        <authorList>
            <consortium name="DOE Joint Genome Institute"/>
            <person name="Sierra-Patev S."/>
            <person name="Min B."/>
            <person name="Naranjo-Ortiz M."/>
            <person name="Looney B."/>
            <person name="Konkel Z."/>
            <person name="Slot J.C."/>
            <person name="Sakamoto Y."/>
            <person name="Steenwyk J.L."/>
            <person name="Rokas A."/>
            <person name="Carro J."/>
            <person name="Camarero S."/>
            <person name="Ferreira P."/>
            <person name="Molpeceres G."/>
            <person name="Ruiz-Duenas F.J."/>
            <person name="Serrano A."/>
            <person name="Henrissat B."/>
            <person name="Drula E."/>
            <person name="Hughes K.W."/>
            <person name="Mata J.L."/>
            <person name="Ishikawa N.K."/>
            <person name="Vargas-Isla R."/>
            <person name="Ushijima S."/>
            <person name="Smith C.A."/>
            <person name="Ahrendt S."/>
            <person name="Andreopoulos W."/>
            <person name="He G."/>
            <person name="Labutti K."/>
            <person name="Lipzen A."/>
            <person name="Ng V."/>
            <person name="Riley R."/>
            <person name="Sandor L."/>
            <person name="Barry K."/>
            <person name="Martinez A.T."/>
            <person name="Xiao Y."/>
            <person name="Gibbons J.G."/>
            <person name="Terashima K."/>
            <person name="Grigoriev I.V."/>
            <person name="Hibbett D.S."/>
        </authorList>
    </citation>
    <scope>NUCLEOTIDE SEQUENCE</scope>
    <source>
        <strain evidence="1">TMI1499</strain>
    </source>
</reference>
<name>A0ACC1TJX4_9AGAR</name>
<evidence type="ECO:0000313" key="2">
    <source>
        <dbReference type="Proteomes" id="UP001163835"/>
    </source>
</evidence>
<protein>
    <submittedName>
        <fullName evidence="1">Uncharacterized protein</fullName>
    </submittedName>
</protein>
<comment type="caution">
    <text evidence="1">The sequence shown here is derived from an EMBL/GenBank/DDBJ whole genome shotgun (WGS) entry which is preliminary data.</text>
</comment>
<organism evidence="1 2">
    <name type="scientific">Lentinula aff. lateritia</name>
    <dbReference type="NCBI Taxonomy" id="2804960"/>
    <lineage>
        <taxon>Eukaryota</taxon>
        <taxon>Fungi</taxon>
        <taxon>Dikarya</taxon>
        <taxon>Basidiomycota</taxon>
        <taxon>Agaricomycotina</taxon>
        <taxon>Agaricomycetes</taxon>
        <taxon>Agaricomycetidae</taxon>
        <taxon>Agaricales</taxon>
        <taxon>Marasmiineae</taxon>
        <taxon>Omphalotaceae</taxon>
        <taxon>Lentinula</taxon>
    </lineage>
</organism>
<proteinExistence type="predicted"/>
<evidence type="ECO:0000313" key="1">
    <source>
        <dbReference type="EMBL" id="KAJ3805009.1"/>
    </source>
</evidence>
<dbReference type="EMBL" id="MU795721">
    <property type="protein sequence ID" value="KAJ3805009.1"/>
    <property type="molecule type" value="Genomic_DNA"/>
</dbReference>
<gene>
    <name evidence="1" type="ORF">F5876DRAFT_82304</name>
</gene>
<keyword evidence="2" id="KW-1185">Reference proteome</keyword>
<dbReference type="Proteomes" id="UP001163835">
    <property type="component" value="Unassembled WGS sequence"/>
</dbReference>
<sequence>MPATASDASGTTRSEWIIIPGSSVSGVALRTMPAKASDASGSENSEQILIPSDSRSGGKAGNSVQILISSDSRSGGEAVAYRAMPIYSEFPAAHASQAFAGIAQCATGDMAYATLSSTMFGHLPASPPLLESLEIKICSEFSEPLASEAFAGIAQCATYDMAYPSLSLTMFGHLSASPPLTESLVQPCSVTFQPHHHSQTH</sequence>
<accession>A0ACC1TJX4</accession>